<dbReference type="Proteomes" id="UP000509626">
    <property type="component" value="Chromosome"/>
</dbReference>
<feature type="transmembrane region" description="Helical" evidence="1">
    <location>
        <begin position="45"/>
        <end position="66"/>
    </location>
</feature>
<protein>
    <submittedName>
        <fullName evidence="2">Metalloprotease</fullName>
    </submittedName>
</protein>
<dbReference type="AlphaFoldDB" id="A0A7D5LBQ7"/>
<evidence type="ECO:0000313" key="2">
    <source>
        <dbReference type="EMBL" id="QLG62315.1"/>
    </source>
</evidence>
<sequence>MNGLSFSAAERRDLLVAWLALGVAFALFFLGGGPALTNALSAGEVGALTSAFVVSLLTAGVAFLLHELAHKVVAVRFGQQAAFRADYGMLFLAVVSALAGFLFAAPGAVHHRGHITPRQHGLIALAGPATNVVLGALFLPLWVVGTRIGLGPLGLVGSYGVAVNFFLAAFNLIPFGPLDGATVRKWSTPIWLVSFLVSAVLAVILGLSVL</sequence>
<keyword evidence="2" id="KW-0378">Hydrolase</keyword>
<gene>
    <name evidence="2" type="ORF">HUG12_11485</name>
</gene>
<dbReference type="GeneID" id="56038090"/>
<evidence type="ECO:0000313" key="3">
    <source>
        <dbReference type="Proteomes" id="UP000509626"/>
    </source>
</evidence>
<dbReference type="GO" id="GO:0008237">
    <property type="term" value="F:metallopeptidase activity"/>
    <property type="evidence" value="ECO:0007669"/>
    <property type="project" value="UniProtKB-KW"/>
</dbReference>
<proteinExistence type="predicted"/>
<feature type="transmembrane region" description="Helical" evidence="1">
    <location>
        <begin position="87"/>
        <end position="109"/>
    </location>
</feature>
<dbReference type="GO" id="GO:0006508">
    <property type="term" value="P:proteolysis"/>
    <property type="evidence" value="ECO:0007669"/>
    <property type="project" value="UniProtKB-KW"/>
</dbReference>
<keyword evidence="1" id="KW-0472">Membrane</keyword>
<reference evidence="2 3" key="1">
    <citation type="submission" date="2020-06" db="EMBL/GenBank/DDBJ databases">
        <title>NJ-3-1, isolated from saline soil.</title>
        <authorList>
            <person name="Cui H.L."/>
            <person name="Shi X."/>
        </authorList>
    </citation>
    <scope>NUCLEOTIDE SEQUENCE [LARGE SCALE GENOMIC DNA]</scope>
    <source>
        <strain evidence="2 3">NJ-3-1</strain>
    </source>
</reference>
<feature type="transmembrane region" description="Helical" evidence="1">
    <location>
        <begin position="190"/>
        <end position="209"/>
    </location>
</feature>
<name>A0A7D5LBQ7_9EURY</name>
<dbReference type="KEGG" id="halu:HUG12_11485"/>
<accession>A0A7D5LBQ7</accession>
<dbReference type="RefSeq" id="WP_179268900.1">
    <property type="nucleotide sequence ID" value="NZ_CP058579.1"/>
</dbReference>
<keyword evidence="2" id="KW-0645">Protease</keyword>
<dbReference type="OrthoDB" id="86131at2157"/>
<feature type="transmembrane region" description="Helical" evidence="1">
    <location>
        <begin position="121"/>
        <end position="143"/>
    </location>
</feature>
<keyword evidence="2" id="KW-0482">Metalloprotease</keyword>
<keyword evidence="1" id="KW-0812">Transmembrane</keyword>
<dbReference type="PANTHER" id="PTHR35864:SF1">
    <property type="entry name" value="ZINC METALLOPROTEASE YWHC-RELATED"/>
    <property type="match status" value="1"/>
</dbReference>
<feature type="transmembrane region" description="Helical" evidence="1">
    <location>
        <begin position="150"/>
        <end position="170"/>
    </location>
</feature>
<dbReference type="InterPro" id="IPR052348">
    <property type="entry name" value="Metallopeptidase_M50B"/>
</dbReference>
<keyword evidence="3" id="KW-1185">Reference proteome</keyword>
<evidence type="ECO:0000256" key="1">
    <source>
        <dbReference type="SAM" id="Phobius"/>
    </source>
</evidence>
<dbReference type="EMBL" id="CP058579">
    <property type="protein sequence ID" value="QLG62315.1"/>
    <property type="molecule type" value="Genomic_DNA"/>
</dbReference>
<dbReference type="PANTHER" id="PTHR35864">
    <property type="entry name" value="ZINC METALLOPROTEASE MJ0611-RELATED"/>
    <property type="match status" value="1"/>
</dbReference>
<organism evidence="2 3">
    <name type="scientific">Halorarum salinum</name>
    <dbReference type="NCBI Taxonomy" id="2743089"/>
    <lineage>
        <taxon>Archaea</taxon>
        <taxon>Methanobacteriati</taxon>
        <taxon>Methanobacteriota</taxon>
        <taxon>Stenosarchaea group</taxon>
        <taxon>Halobacteria</taxon>
        <taxon>Halobacteriales</taxon>
        <taxon>Haloferacaceae</taxon>
        <taxon>Halorarum</taxon>
    </lineage>
</organism>
<feature type="transmembrane region" description="Helical" evidence="1">
    <location>
        <begin position="14"/>
        <end position="33"/>
    </location>
</feature>
<keyword evidence="1" id="KW-1133">Transmembrane helix</keyword>